<accession>A0A918NH89</accession>
<evidence type="ECO:0000313" key="3">
    <source>
        <dbReference type="EMBL" id="GGX67036.1"/>
    </source>
</evidence>
<feature type="domain" description="Gcp-like" evidence="2">
    <location>
        <begin position="32"/>
        <end position="130"/>
    </location>
</feature>
<dbReference type="GO" id="GO:0005829">
    <property type="term" value="C:cytosol"/>
    <property type="evidence" value="ECO:0007669"/>
    <property type="project" value="TreeGrafter"/>
</dbReference>
<dbReference type="Proteomes" id="UP000600865">
    <property type="component" value="Unassembled WGS sequence"/>
</dbReference>
<dbReference type="GO" id="GO:0002949">
    <property type="term" value="P:tRNA threonylcarbamoyladenosine modification"/>
    <property type="evidence" value="ECO:0007669"/>
    <property type="project" value="InterPro"/>
</dbReference>
<dbReference type="InterPro" id="IPR000905">
    <property type="entry name" value="Gcp-like_dom"/>
</dbReference>
<comment type="caution">
    <text evidence="3">The sequence shown here is derived from an EMBL/GenBank/DDBJ whole genome shotgun (WGS) entry which is preliminary data.</text>
</comment>
<proteinExistence type="predicted"/>
<evidence type="ECO:0000259" key="2">
    <source>
        <dbReference type="Pfam" id="PF00814"/>
    </source>
</evidence>
<name>A0A918NH89_9PROT</name>
<dbReference type="EMBL" id="BMYV01000002">
    <property type="protein sequence ID" value="GGX67036.1"/>
    <property type="molecule type" value="Genomic_DNA"/>
</dbReference>
<evidence type="ECO:0000256" key="1">
    <source>
        <dbReference type="SAM" id="MobiDB-lite"/>
    </source>
</evidence>
<reference evidence="3 4" key="1">
    <citation type="journal article" date="2014" name="Int. J. Syst. Evol. Microbiol.">
        <title>Complete genome sequence of Corynebacterium casei LMG S-19264T (=DSM 44701T), isolated from a smear-ripened cheese.</title>
        <authorList>
            <consortium name="US DOE Joint Genome Institute (JGI-PGF)"/>
            <person name="Walter F."/>
            <person name="Albersmeier A."/>
            <person name="Kalinowski J."/>
            <person name="Ruckert C."/>
        </authorList>
    </citation>
    <scope>NUCLEOTIDE SEQUENCE [LARGE SCALE GENOMIC DNA]</scope>
    <source>
        <strain evidence="3 4">KCTC 23968</strain>
    </source>
</reference>
<evidence type="ECO:0000313" key="4">
    <source>
        <dbReference type="Proteomes" id="UP000600865"/>
    </source>
</evidence>
<dbReference type="PANTHER" id="PTHR11735:SF11">
    <property type="entry name" value="TRNA THREONYLCARBAMOYLADENOSINE BIOSYNTHESIS PROTEIN TSAB"/>
    <property type="match status" value="1"/>
</dbReference>
<sequence length="198" mass="21189">MLVLGLDTTGPDCSVSLVDDAIICAHISRKIGRGHAEVLAGMVAEVFDVANLKPGDVDRLAVCTGPGSFTGLRVALSFALGFALPRGLPVVGIDALELTARGLDPEATRRVAVQQDVRRGEFFYGLYENGSPKSPPRAMLKEMLAQTQADQNIQIVHDAKVDTRILAWLAIDRDPEDFPAEPLYSRGPDAKLPGGKSL</sequence>
<dbReference type="Gene3D" id="3.30.420.40">
    <property type="match status" value="1"/>
</dbReference>
<protein>
    <submittedName>
        <fullName evidence="3">tRNA (Adenosine(37)-N6)-threonylcarbamoyltransferase complex dimerization subunit type 1 TsaB</fullName>
    </submittedName>
</protein>
<dbReference type="Pfam" id="PF00814">
    <property type="entry name" value="TsaD"/>
    <property type="match status" value="1"/>
</dbReference>
<dbReference type="PANTHER" id="PTHR11735">
    <property type="entry name" value="TRNA N6-ADENOSINE THREONYLCARBAMOYLTRANSFERASE"/>
    <property type="match status" value="1"/>
</dbReference>
<dbReference type="InterPro" id="IPR043129">
    <property type="entry name" value="ATPase_NBD"/>
</dbReference>
<dbReference type="SUPFAM" id="SSF53067">
    <property type="entry name" value="Actin-like ATPase domain"/>
    <property type="match status" value="1"/>
</dbReference>
<keyword evidence="4" id="KW-1185">Reference proteome</keyword>
<gene>
    <name evidence="3" type="ORF">GCM10011309_15840</name>
</gene>
<dbReference type="RefSeq" id="WP_189584026.1">
    <property type="nucleotide sequence ID" value="NZ_BMYV01000002.1"/>
</dbReference>
<feature type="region of interest" description="Disordered" evidence="1">
    <location>
        <begin position="176"/>
        <end position="198"/>
    </location>
</feature>
<dbReference type="InterPro" id="IPR022496">
    <property type="entry name" value="T6A_TsaB"/>
</dbReference>
<dbReference type="NCBIfam" id="TIGR03725">
    <property type="entry name" value="T6A_YeaZ"/>
    <property type="match status" value="1"/>
</dbReference>
<organism evidence="3 4">
    <name type="scientific">Litorimonas cladophorae</name>
    <dbReference type="NCBI Taxonomy" id="1220491"/>
    <lineage>
        <taxon>Bacteria</taxon>
        <taxon>Pseudomonadati</taxon>
        <taxon>Pseudomonadota</taxon>
        <taxon>Alphaproteobacteria</taxon>
        <taxon>Maricaulales</taxon>
        <taxon>Robiginitomaculaceae</taxon>
    </lineage>
</organism>
<dbReference type="AlphaFoldDB" id="A0A918NH89"/>